<dbReference type="InterPro" id="IPR018755">
    <property type="entry name" value="Phage_Mu_Gp48"/>
</dbReference>
<dbReference type="OrthoDB" id="1629754at2"/>
<accession>A0A0W1AUQ0</accession>
<keyword evidence="2" id="KW-1185">Reference proteome</keyword>
<name>A0A0W1AUQ0_9BACL</name>
<dbReference type="Pfam" id="PF10076">
    <property type="entry name" value="Phage_Mu_Gp48"/>
    <property type="match status" value="1"/>
</dbReference>
<gene>
    <name evidence="1" type="ORF">UQ64_22590</name>
</gene>
<sequence length="203" mass="23003">MSYGSSLYSELQYSADKDSSHPGEVEAPDLMQYLPDYYTDVREMEKLQETIGLEIGGLKVGTIDVLDQAFVETATVSLGRWEAELGLNIDSSKSYATRREMIKAKLRGNGTTTPEMIQRTASAFSGGVVEVKDVPNEYRFEIHFVSTLGIPPNMAGLIQIIEEIKPAHLAYEFVFSYTWWDSVKVLTWESAHNKTWNELRTYR</sequence>
<dbReference type="EMBL" id="LCZJ02000031">
    <property type="protein sequence ID" value="KTD85034.1"/>
    <property type="molecule type" value="Genomic_DNA"/>
</dbReference>
<organism evidence="1 2">
    <name type="scientific">Paenibacillus etheri</name>
    <dbReference type="NCBI Taxonomy" id="1306852"/>
    <lineage>
        <taxon>Bacteria</taxon>
        <taxon>Bacillati</taxon>
        <taxon>Bacillota</taxon>
        <taxon>Bacilli</taxon>
        <taxon>Bacillales</taxon>
        <taxon>Paenibacillaceae</taxon>
        <taxon>Paenibacillus</taxon>
    </lineage>
</organism>
<evidence type="ECO:0008006" key="3">
    <source>
        <dbReference type="Google" id="ProtNLM"/>
    </source>
</evidence>
<dbReference type="Proteomes" id="UP000054709">
    <property type="component" value="Unassembled WGS sequence"/>
</dbReference>
<evidence type="ECO:0000313" key="1">
    <source>
        <dbReference type="EMBL" id="KTD85034.1"/>
    </source>
</evidence>
<proteinExistence type="predicted"/>
<protein>
    <recommendedName>
        <fullName evidence="3">Phage portal protein</fullName>
    </recommendedName>
</protein>
<comment type="caution">
    <text evidence="1">The sequence shown here is derived from an EMBL/GenBank/DDBJ whole genome shotgun (WGS) entry which is preliminary data.</text>
</comment>
<dbReference type="AlphaFoldDB" id="A0A0W1AUQ0"/>
<dbReference type="RefSeq" id="WP_060625183.1">
    <property type="nucleotide sequence ID" value="NZ_LCZJ02000031.1"/>
</dbReference>
<evidence type="ECO:0000313" key="2">
    <source>
        <dbReference type="Proteomes" id="UP000054709"/>
    </source>
</evidence>
<reference evidence="1 2" key="1">
    <citation type="journal article" date="2015" name="Int. Biodeterior. Biodegradation">
        <title>Physiological and genetic screening methods for the isolation of methyl tert-butyl ether-degrading bacteria for bioremediation purposes.</title>
        <authorList>
            <person name="Guisado I.M."/>
            <person name="Purswani J."/>
            <person name="Gonzalez Lopez J."/>
            <person name="Pozo C."/>
        </authorList>
    </citation>
    <scope>NUCLEOTIDE SEQUENCE [LARGE SCALE GENOMIC DNA]</scope>
    <source>
        <strain evidence="1 2">SH7</strain>
    </source>
</reference>